<evidence type="ECO:0000313" key="1">
    <source>
        <dbReference type="EMBL" id="CDW21345.1"/>
    </source>
</evidence>
<sequence length="35" mass="4134">MALNHNYTLYFLKALKANSIFFDCCYGPFSVLWLE</sequence>
<reference evidence="1" key="1">
    <citation type="submission" date="2014-05" db="EMBL/GenBank/DDBJ databases">
        <authorList>
            <person name="Chronopoulou M."/>
        </authorList>
    </citation>
    <scope>NUCLEOTIDE SEQUENCE</scope>
    <source>
        <tissue evidence="1">Whole organism</tissue>
    </source>
</reference>
<accession>A0A0K2T6E0</accession>
<dbReference type="EMBL" id="HACA01003984">
    <property type="protein sequence ID" value="CDW21345.1"/>
    <property type="molecule type" value="Transcribed_RNA"/>
</dbReference>
<dbReference type="AlphaFoldDB" id="A0A0K2T6E0"/>
<proteinExistence type="predicted"/>
<name>A0A0K2T6E0_LEPSM</name>
<organism evidence="1">
    <name type="scientific">Lepeophtheirus salmonis</name>
    <name type="common">Salmon louse</name>
    <name type="synonym">Caligus salmonis</name>
    <dbReference type="NCBI Taxonomy" id="72036"/>
    <lineage>
        <taxon>Eukaryota</taxon>
        <taxon>Metazoa</taxon>
        <taxon>Ecdysozoa</taxon>
        <taxon>Arthropoda</taxon>
        <taxon>Crustacea</taxon>
        <taxon>Multicrustacea</taxon>
        <taxon>Hexanauplia</taxon>
        <taxon>Copepoda</taxon>
        <taxon>Siphonostomatoida</taxon>
        <taxon>Caligidae</taxon>
        <taxon>Lepeophtheirus</taxon>
    </lineage>
</organism>
<protein>
    <submittedName>
        <fullName evidence="1">Uncharacterized protein</fullName>
    </submittedName>
</protein>